<dbReference type="Pfam" id="PF14322">
    <property type="entry name" value="SusD-like_3"/>
    <property type="match status" value="1"/>
</dbReference>
<keyword evidence="9" id="KW-1185">Reference proteome</keyword>
<feature type="domain" description="RagB/SusD" evidence="6">
    <location>
        <begin position="401"/>
        <end position="567"/>
    </location>
</feature>
<comment type="subcellular location">
    <subcellularLocation>
        <location evidence="1">Cell outer membrane</location>
    </subcellularLocation>
</comment>
<dbReference type="AlphaFoldDB" id="A0A2U2PE92"/>
<dbReference type="InterPro" id="IPR012944">
    <property type="entry name" value="SusD_RagB_dom"/>
</dbReference>
<dbReference type="EMBL" id="QEAS01000012">
    <property type="protein sequence ID" value="PWG79718.1"/>
    <property type="molecule type" value="Genomic_DNA"/>
</dbReference>
<evidence type="ECO:0000313" key="8">
    <source>
        <dbReference type="EMBL" id="PWG79718.1"/>
    </source>
</evidence>
<dbReference type="OrthoDB" id="5694214at2"/>
<comment type="caution">
    <text evidence="8">The sequence shown here is derived from an EMBL/GenBank/DDBJ whole genome shotgun (WGS) entry which is preliminary data.</text>
</comment>
<organism evidence="8 9">
    <name type="scientific">Pararcticibacter amylolyticus</name>
    <dbReference type="NCBI Taxonomy" id="2173175"/>
    <lineage>
        <taxon>Bacteria</taxon>
        <taxon>Pseudomonadati</taxon>
        <taxon>Bacteroidota</taxon>
        <taxon>Sphingobacteriia</taxon>
        <taxon>Sphingobacteriales</taxon>
        <taxon>Sphingobacteriaceae</taxon>
        <taxon>Pararcticibacter</taxon>
    </lineage>
</organism>
<accession>A0A2U2PE92</accession>
<name>A0A2U2PE92_9SPHI</name>
<reference evidence="8 9" key="1">
    <citation type="submission" date="2018-04" db="EMBL/GenBank/DDBJ databases">
        <title>Pedobacter chongqingensis sp. nov., isolated from a rottenly hemp rope.</title>
        <authorList>
            <person name="Cai Y."/>
        </authorList>
    </citation>
    <scope>NUCLEOTIDE SEQUENCE [LARGE SCALE GENOMIC DNA]</scope>
    <source>
        <strain evidence="8 9">FJ4-8</strain>
    </source>
</reference>
<dbReference type="Gene3D" id="1.25.40.390">
    <property type="match status" value="1"/>
</dbReference>
<keyword evidence="4" id="KW-0472">Membrane</keyword>
<keyword evidence="5" id="KW-0998">Cell outer membrane</keyword>
<comment type="similarity">
    <text evidence="2">Belongs to the SusD family.</text>
</comment>
<evidence type="ECO:0000256" key="1">
    <source>
        <dbReference type="ARBA" id="ARBA00004442"/>
    </source>
</evidence>
<dbReference type="SUPFAM" id="SSF48452">
    <property type="entry name" value="TPR-like"/>
    <property type="match status" value="1"/>
</dbReference>
<protein>
    <submittedName>
        <fullName evidence="8">RagB/SusD family nutrient uptake outer membrane protein</fullName>
    </submittedName>
</protein>
<dbReference type="GO" id="GO:0009279">
    <property type="term" value="C:cell outer membrane"/>
    <property type="evidence" value="ECO:0007669"/>
    <property type="project" value="UniProtKB-SubCell"/>
</dbReference>
<proteinExistence type="inferred from homology"/>
<dbReference type="InterPro" id="IPR011990">
    <property type="entry name" value="TPR-like_helical_dom_sf"/>
</dbReference>
<gene>
    <name evidence="8" type="ORF">DDR33_14955</name>
</gene>
<evidence type="ECO:0000259" key="7">
    <source>
        <dbReference type="Pfam" id="PF14322"/>
    </source>
</evidence>
<feature type="domain" description="SusD-like N-terminal" evidence="7">
    <location>
        <begin position="73"/>
        <end position="207"/>
    </location>
</feature>
<evidence type="ECO:0000256" key="4">
    <source>
        <dbReference type="ARBA" id="ARBA00023136"/>
    </source>
</evidence>
<evidence type="ECO:0000313" key="9">
    <source>
        <dbReference type="Proteomes" id="UP000245647"/>
    </source>
</evidence>
<keyword evidence="3" id="KW-0732">Signal</keyword>
<evidence type="ECO:0000259" key="6">
    <source>
        <dbReference type="Pfam" id="PF07980"/>
    </source>
</evidence>
<evidence type="ECO:0000256" key="5">
    <source>
        <dbReference type="ARBA" id="ARBA00023237"/>
    </source>
</evidence>
<dbReference type="Pfam" id="PF07980">
    <property type="entry name" value="SusD_RagB"/>
    <property type="match status" value="1"/>
</dbReference>
<dbReference type="InterPro" id="IPR033985">
    <property type="entry name" value="SusD-like_N"/>
</dbReference>
<dbReference type="Proteomes" id="UP000245647">
    <property type="component" value="Unassembled WGS sequence"/>
</dbReference>
<evidence type="ECO:0000256" key="3">
    <source>
        <dbReference type="ARBA" id="ARBA00022729"/>
    </source>
</evidence>
<evidence type="ECO:0000256" key="2">
    <source>
        <dbReference type="ARBA" id="ARBA00006275"/>
    </source>
</evidence>
<sequence>MAGLSSCQNLDEYNPSGATAENVWTTPEGFITNINGAYSEQRNWYGKEDGIFMAESGTDLWFNKDKSTYAQQLTQYSGLTASTGNPNRAAWISVWKAINICNAGINRIGQAGFTSVDERNRREGELRFLRGFYYWHIVETWGGVMLRTEETKEPLLTATRSSVSDFYDLIISDFEFAAQYLPVQSFWGNEYSRASKKSALGFLSRALLSRAYYAKQSGNTSEANTYFTRARDVAKDVIARKSELGTDLWSSYDQLWNPSNNKNNKEALYIVSNSTNPLLNIDQNGNRVFMTFQNNYTNKLALTQSIAYGNPSASRLMPTLTLLDYFDEATDARYNASFQEVWIANKVYTWTSADVTLYQKDASLVGKQINIGDTALVITKKVVANKSTRPYVILDRNDVYGTDSKIKTGRDFVSFRKFMDPNITAPNSQAGFNDIMVMRLAEMYIIAAEAEYGLGNLNEAAGFINVLRTRAALPGQQAAMQISAADLTNNSNFILEERAREFAGEYQRWFDLKRVLKGQGGQEFVQFINSRNPDITQVQPHHVLRPIRQEELNSLLNRDEFGQNPGY</sequence>